<dbReference type="RefSeq" id="WP_157758385.1">
    <property type="nucleotide sequence ID" value="NZ_CP022098.1"/>
</dbReference>
<evidence type="ECO:0000313" key="1">
    <source>
        <dbReference type="EMBL" id="ATB36753.1"/>
    </source>
</evidence>
<reference evidence="1 2" key="1">
    <citation type="submission" date="2017-06" db="EMBL/GenBank/DDBJ databases">
        <title>Sequencing and comparative analysis of myxobacterial genomes.</title>
        <authorList>
            <person name="Rupp O."/>
            <person name="Goesmann A."/>
            <person name="Sogaard-Andersen L."/>
        </authorList>
    </citation>
    <scope>NUCLEOTIDE SEQUENCE [LARGE SCALE GENOMIC DNA]</scope>
    <source>
        <strain evidence="1 2">DSM 52655</strain>
    </source>
</reference>
<proteinExistence type="predicted"/>
<dbReference type="EMBL" id="CP022098">
    <property type="protein sequence ID" value="ATB36753.1"/>
    <property type="molecule type" value="Genomic_DNA"/>
</dbReference>
<name>A0A250IZM4_9BACT</name>
<dbReference type="KEGG" id="cfus:CYFUS_002168"/>
<accession>A0A250IZM4</accession>
<protein>
    <submittedName>
        <fullName evidence="1">Uncharacterized protein</fullName>
    </submittedName>
</protein>
<dbReference type="Proteomes" id="UP000217257">
    <property type="component" value="Chromosome"/>
</dbReference>
<gene>
    <name evidence="1" type="ORF">CYFUS_002168</name>
</gene>
<evidence type="ECO:0000313" key="2">
    <source>
        <dbReference type="Proteomes" id="UP000217257"/>
    </source>
</evidence>
<organism evidence="1 2">
    <name type="scientific">Cystobacter fuscus</name>
    <dbReference type="NCBI Taxonomy" id="43"/>
    <lineage>
        <taxon>Bacteria</taxon>
        <taxon>Pseudomonadati</taxon>
        <taxon>Myxococcota</taxon>
        <taxon>Myxococcia</taxon>
        <taxon>Myxococcales</taxon>
        <taxon>Cystobacterineae</taxon>
        <taxon>Archangiaceae</taxon>
        <taxon>Cystobacter</taxon>
    </lineage>
</organism>
<sequence>MSGWPLWGVLTPGEPAQLESRARSIVMTEMDQELGKEQPFEVIPGSGHYHAIVGTDPSDVGAEMQLAEELLLGCDEPVYSIDRANDPWTVISWRNGALEVLEMDPEALATSLGCPLPGSQRASARTARKPLRTVALIEGVQAAEARHALEEDHGEPFPPGRYHFKDTPQGLLLAGGTAGMNFAHITLSERFSQTTVYGVTASPSLDTFSVTVMQAGEGIERFTRPLRPDPCVPEVSKIKGENSPERILVALGIPAEWFRDE</sequence>
<dbReference type="AlphaFoldDB" id="A0A250IZM4"/>